<evidence type="ECO:0000313" key="1">
    <source>
        <dbReference type="EMBL" id="MFM9332070.1"/>
    </source>
</evidence>
<keyword evidence="2" id="KW-1185">Reference proteome</keyword>
<organism evidence="1 2">
    <name type="scientific">Paenibacillus mesotrionivorans</name>
    <dbReference type="NCBI Taxonomy" id="3160968"/>
    <lineage>
        <taxon>Bacteria</taxon>
        <taxon>Bacillati</taxon>
        <taxon>Bacillota</taxon>
        <taxon>Bacilli</taxon>
        <taxon>Bacillales</taxon>
        <taxon>Paenibacillaceae</taxon>
        <taxon>Paenibacillus</taxon>
    </lineage>
</organism>
<reference evidence="1" key="1">
    <citation type="submission" date="2024-12" db="EMBL/GenBank/DDBJ databases">
        <authorList>
            <person name="Wu N."/>
        </authorList>
    </citation>
    <scope>NUCLEOTIDE SEQUENCE</scope>
    <source>
        <strain evidence="1">P15</strain>
    </source>
</reference>
<sequence>MTDHDGLYKMLLRTFFREFMEAFFPEAAAAIDFAHVEFLSEEVVVDITGGTKKRLDLLIKTRLKEEDAFILVHQEPQAYFQEEFAERMFIYSARLYEKHRLRVLPVAIFSHRQQLAEPDIFGWSLPFMEVLRFRFYSLQLRKHNWKDYIRSDNPAVAALLSSMGYNEGEKIQLKLEFLRMLMRLELDPAKLELLNVFFDAYLPMTPEEERQVWREVEAMSSKEENKIMEWKTHFQRYAMEEGIEIGMEKGIEKGIEKGLEQGVEKGKMEVARQMIREGLDPALIAKLTGFTLEQIEKWRVQLH</sequence>
<accession>A0ACC7P5S8</accession>
<dbReference type="EMBL" id="JBJURJ010000025">
    <property type="protein sequence ID" value="MFM9332070.1"/>
    <property type="molecule type" value="Genomic_DNA"/>
</dbReference>
<evidence type="ECO:0000313" key="2">
    <source>
        <dbReference type="Proteomes" id="UP001631969"/>
    </source>
</evidence>
<protein>
    <submittedName>
        <fullName evidence="1">Rpn family recombination-promoting nuclease/putative transposase</fullName>
    </submittedName>
</protein>
<name>A0ACC7P5S8_9BACL</name>
<gene>
    <name evidence="1" type="ORF">ACI1P1_27605</name>
</gene>
<comment type="caution">
    <text evidence="1">The sequence shown here is derived from an EMBL/GenBank/DDBJ whole genome shotgun (WGS) entry which is preliminary data.</text>
</comment>
<dbReference type="Proteomes" id="UP001631969">
    <property type="component" value="Unassembled WGS sequence"/>
</dbReference>
<proteinExistence type="predicted"/>